<comment type="caution">
    <text evidence="1">The sequence shown here is derived from an EMBL/GenBank/DDBJ whole genome shotgun (WGS) entry which is preliminary data.</text>
</comment>
<proteinExistence type="predicted"/>
<organism evidence="1 2">
    <name type="scientific">Flavobacterium frigidarium</name>
    <dbReference type="NCBI Taxonomy" id="99286"/>
    <lineage>
        <taxon>Bacteria</taxon>
        <taxon>Pseudomonadati</taxon>
        <taxon>Bacteroidota</taxon>
        <taxon>Flavobacteriia</taxon>
        <taxon>Flavobacteriales</taxon>
        <taxon>Flavobacteriaceae</taxon>
        <taxon>Flavobacterium</taxon>
    </lineage>
</organism>
<evidence type="ECO:0000313" key="2">
    <source>
        <dbReference type="Proteomes" id="UP001568894"/>
    </source>
</evidence>
<dbReference type="Proteomes" id="UP001568894">
    <property type="component" value="Unassembled WGS sequence"/>
</dbReference>
<accession>A0ABV4K9W4</accession>
<keyword evidence="2" id="KW-1185">Reference proteome</keyword>
<dbReference type="RefSeq" id="WP_300289053.1">
    <property type="nucleotide sequence ID" value="NZ_JASMRN010000003.1"/>
</dbReference>
<name>A0ABV4K9W4_9FLAO</name>
<gene>
    <name evidence="1" type="ORF">QO192_04050</name>
</gene>
<protein>
    <submittedName>
        <fullName evidence="1">SIR2 family protein</fullName>
    </submittedName>
</protein>
<dbReference type="EMBL" id="JASMRN010000003">
    <property type="protein sequence ID" value="MEZ7514453.1"/>
    <property type="molecule type" value="Genomic_DNA"/>
</dbReference>
<dbReference type="SUPFAM" id="SSF52467">
    <property type="entry name" value="DHS-like NAD/FAD-binding domain"/>
    <property type="match status" value="1"/>
</dbReference>
<reference evidence="1 2" key="1">
    <citation type="submission" date="2023-05" db="EMBL/GenBank/DDBJ databases">
        <title>Adaptations of aquatic viruses from atmosphere-close ecosystems of the Central Arctic Ocean.</title>
        <authorList>
            <person name="Rahlff J."/>
            <person name="Holmfeldt K."/>
        </authorList>
    </citation>
    <scope>NUCLEOTIDE SEQUENCE [LARGE SCALE GENOMIC DNA]</scope>
    <source>
        <strain evidence="1 2">Arc14</strain>
    </source>
</reference>
<sequence>MKKVIILGAGASKSYEGSKTGIKMPIANDFFKTFRKLDIAENPWVLIGELLHYISEINNADILDFLNYNGDIEALHTEIQEKLYQELQRKNFKLGSNNITVIKSYNQLIFLFISVINEIQNGSISESHIALAKQLDNEDSIITFNWDTLMDRALNETSDWNTDFGYFVSPVAIYRNTWKNVEDDKKSLSFPVLLKLHGSSNWLTSHNLPENGKMELMQEIDTDKFFIYESTLNPYDCFAGRFMDGYENFSYGYYPPNLPIKGKPAPDGMMIMSMRIKNPFAPEGTSSSSGLTSMPLIIPPVKHKEYDSFGDLFHNLWTEARDRLVSADKIYIIGYSFPITDIRSDKLFTSAFNKRKDYPEIIILNPNPDDIFDRFHKQFGVPKNKIRVIKDYFNKDFIL</sequence>
<dbReference type="InterPro" id="IPR029035">
    <property type="entry name" value="DHS-like_NAD/FAD-binding_dom"/>
</dbReference>
<evidence type="ECO:0000313" key="1">
    <source>
        <dbReference type="EMBL" id="MEZ7514453.1"/>
    </source>
</evidence>